<proteinExistence type="inferred from homology"/>
<keyword evidence="3 5" id="KW-1133">Transmembrane helix</keyword>
<feature type="transmembrane region" description="Helical" evidence="5">
    <location>
        <begin position="174"/>
        <end position="194"/>
    </location>
</feature>
<feature type="transmembrane region" description="Helical" evidence="5">
    <location>
        <begin position="70"/>
        <end position="93"/>
    </location>
</feature>
<dbReference type="Proteomes" id="UP000462362">
    <property type="component" value="Unassembled WGS sequence"/>
</dbReference>
<keyword evidence="4 5" id="KW-0472">Membrane</keyword>
<evidence type="ECO:0000256" key="5">
    <source>
        <dbReference type="RuleBase" id="RU363041"/>
    </source>
</evidence>
<evidence type="ECO:0000256" key="1">
    <source>
        <dbReference type="ARBA" id="ARBA00004141"/>
    </source>
</evidence>
<organism evidence="6 7">
    <name type="scientific">Parasutterella excrementihominis</name>
    <dbReference type="NCBI Taxonomy" id="487175"/>
    <lineage>
        <taxon>Bacteria</taxon>
        <taxon>Pseudomonadati</taxon>
        <taxon>Pseudomonadota</taxon>
        <taxon>Betaproteobacteria</taxon>
        <taxon>Burkholderiales</taxon>
        <taxon>Sutterellaceae</taxon>
        <taxon>Parasutterella</taxon>
    </lineage>
</organism>
<feature type="transmembrane region" description="Helical" evidence="5">
    <location>
        <begin position="99"/>
        <end position="118"/>
    </location>
</feature>
<dbReference type="InterPro" id="IPR002781">
    <property type="entry name" value="TM_pro_TauE-like"/>
</dbReference>
<name>A0A6I3S9N2_9BURK</name>
<dbReference type="GO" id="GO:0005886">
    <property type="term" value="C:plasma membrane"/>
    <property type="evidence" value="ECO:0007669"/>
    <property type="project" value="UniProtKB-SubCell"/>
</dbReference>
<dbReference type="PANTHER" id="PTHR43483:SF3">
    <property type="entry name" value="MEMBRANE TRANSPORTER PROTEIN HI_0806-RELATED"/>
    <property type="match status" value="1"/>
</dbReference>
<feature type="transmembrane region" description="Helical" evidence="5">
    <location>
        <begin position="7"/>
        <end position="28"/>
    </location>
</feature>
<evidence type="ECO:0000256" key="3">
    <source>
        <dbReference type="ARBA" id="ARBA00022989"/>
    </source>
</evidence>
<evidence type="ECO:0000256" key="2">
    <source>
        <dbReference type="ARBA" id="ARBA00022692"/>
    </source>
</evidence>
<evidence type="ECO:0000313" key="6">
    <source>
        <dbReference type="EMBL" id="MTU42055.1"/>
    </source>
</evidence>
<dbReference type="AlphaFoldDB" id="A0A6I3S9N2"/>
<dbReference type="Pfam" id="PF01925">
    <property type="entry name" value="TauE"/>
    <property type="match status" value="1"/>
</dbReference>
<keyword evidence="2 5" id="KW-0812">Transmembrane</keyword>
<comment type="similarity">
    <text evidence="5">Belongs to the 4-toluene sulfonate uptake permease (TSUP) (TC 2.A.102) family.</text>
</comment>
<feature type="transmembrane region" description="Helical" evidence="5">
    <location>
        <begin position="239"/>
        <end position="256"/>
    </location>
</feature>
<protein>
    <recommendedName>
        <fullName evidence="5">Probable membrane transporter protein</fullName>
    </recommendedName>
</protein>
<accession>A0A6I3S9N2</accession>
<evidence type="ECO:0000313" key="7">
    <source>
        <dbReference type="Proteomes" id="UP000462362"/>
    </source>
</evidence>
<feature type="transmembrane region" description="Helical" evidence="5">
    <location>
        <begin position="206"/>
        <end position="227"/>
    </location>
</feature>
<feature type="transmembrane region" description="Helical" evidence="5">
    <location>
        <begin position="40"/>
        <end position="58"/>
    </location>
</feature>
<comment type="caution">
    <text evidence="6">The sequence shown here is derived from an EMBL/GenBank/DDBJ whole genome shotgun (WGS) entry which is preliminary data.</text>
</comment>
<dbReference type="EMBL" id="WNCL01000001">
    <property type="protein sequence ID" value="MTU42055.1"/>
    <property type="molecule type" value="Genomic_DNA"/>
</dbReference>
<gene>
    <name evidence="6" type="ORF">GMD42_00095</name>
</gene>
<keyword evidence="5" id="KW-1003">Cell membrane</keyword>
<evidence type="ECO:0000256" key="4">
    <source>
        <dbReference type="ARBA" id="ARBA00023136"/>
    </source>
</evidence>
<sequence length="263" mass="27801">MALLGCFTGFMAGLLGIGGGMIITPFLIMLIPSSLIPHEHIVHVAIATSLATIAFTSLSSVRAHHKRGAVLWNVVASVAPGILVGAVVGAQIAGWLPTFWLSLIFAAFVGFSAFKMFLNKSPRPDRNLPGTIGKFFMGIAIGILSALVGAGGGFISVPWMIWCNVKMQNAVATSAAFGFPIALFGTIGYIISGWNVSGLPPWPIDLGYICIPALFSVAITSVLFAPLGAKVAHSIDTKPLKKIFACLLCFVCLYMIRQAYLAM</sequence>
<comment type="subcellular location">
    <subcellularLocation>
        <location evidence="5">Cell membrane</location>
        <topology evidence="5">Multi-pass membrane protein</topology>
    </subcellularLocation>
    <subcellularLocation>
        <location evidence="1">Membrane</location>
        <topology evidence="1">Multi-pass membrane protein</topology>
    </subcellularLocation>
</comment>
<feature type="transmembrane region" description="Helical" evidence="5">
    <location>
        <begin position="139"/>
        <end position="162"/>
    </location>
</feature>
<dbReference type="PANTHER" id="PTHR43483">
    <property type="entry name" value="MEMBRANE TRANSPORTER PROTEIN HI_0806-RELATED"/>
    <property type="match status" value="1"/>
</dbReference>
<reference evidence="6 7" key="1">
    <citation type="journal article" date="2019" name="Nat. Med.">
        <title>A library of human gut bacterial isolates paired with longitudinal multiomics data enables mechanistic microbiome research.</title>
        <authorList>
            <person name="Poyet M."/>
            <person name="Groussin M."/>
            <person name="Gibbons S.M."/>
            <person name="Avila-Pacheco J."/>
            <person name="Jiang X."/>
            <person name="Kearney S.M."/>
            <person name="Perrotta A.R."/>
            <person name="Berdy B."/>
            <person name="Zhao S."/>
            <person name="Lieberman T.D."/>
            <person name="Swanson P.K."/>
            <person name="Smith M."/>
            <person name="Roesemann S."/>
            <person name="Alexander J.E."/>
            <person name="Rich S.A."/>
            <person name="Livny J."/>
            <person name="Vlamakis H."/>
            <person name="Clish C."/>
            <person name="Bullock K."/>
            <person name="Deik A."/>
            <person name="Scott J."/>
            <person name="Pierce K.A."/>
            <person name="Xavier R.J."/>
            <person name="Alm E.J."/>
        </authorList>
    </citation>
    <scope>NUCLEOTIDE SEQUENCE [LARGE SCALE GENOMIC DNA]</scope>
    <source>
        <strain evidence="6 7">BIOML-A2</strain>
    </source>
</reference>